<sequence>MSVWDDVQGQEPVVTQLRQAALQTTPNHAWLVTGPPGSGRSNAARAFAAALVCEQSDPAQRGCGQCHACHTVLAGTHSDVTVLETEKTTISIEEARELVTKAQDRPASARWRIIIIGDADRMVERTTNVLLKAIEEPPPRTIWVLCAPSPADVLVTIRSRCRMVNLRVPPVKDVAELLIRRDGIEPALALASARAAQSHVGIARRLARDEGARQRRDEIVRLPLRMRGVSAAARAASSLMELATAEAASSNEQRDLAEKEQLLRSLGAPESGTLPPSMRAQIRQLEEDQKRRSKRSITDTLDRALTDLISFYRDVLLLQLSNSQASDDELVNSALRTELADYAEQSSSEVSLQKIEAINDVRRRLLSSNVAPLLALEAMTVSLL</sequence>
<dbReference type="PATRIC" id="fig|1618207.4.peg.3241"/>
<dbReference type="RefSeq" id="WP_045076472.1">
    <property type="nucleotide sequence ID" value="NZ_CP011005.1"/>
</dbReference>
<keyword evidence="3" id="KW-1185">Reference proteome</keyword>
<dbReference type="Gene3D" id="3.40.50.300">
    <property type="entry name" value="P-loop containing nucleotide triphosphate hydrolases"/>
    <property type="match status" value="1"/>
</dbReference>
<dbReference type="GO" id="GO:0006261">
    <property type="term" value="P:DNA-templated DNA replication"/>
    <property type="evidence" value="ECO:0007669"/>
    <property type="project" value="TreeGrafter"/>
</dbReference>
<evidence type="ECO:0000313" key="2">
    <source>
        <dbReference type="EMBL" id="AJT42594.1"/>
    </source>
</evidence>
<gene>
    <name evidence="2" type="ORF">UM93_15925</name>
</gene>
<reference evidence="2 3" key="1">
    <citation type="journal article" date="2015" name="Genome Announc.">
        <title>Complete Genome Sequencing of Protease-Producing Novel Arthrobacter sp. Strain IHBB 11108 Using PacBio Single-Molecule Real-Time Sequencing Technology.</title>
        <authorList>
            <person name="Kiran S."/>
            <person name="Swarnkar M.K."/>
            <person name="Pal M."/>
            <person name="Thakur R."/>
            <person name="Tewari R."/>
            <person name="Singh A.K."/>
            <person name="Gulati A."/>
        </authorList>
    </citation>
    <scope>NUCLEOTIDE SEQUENCE [LARGE SCALE GENOMIC DNA]</scope>
    <source>
        <strain evidence="2 3">IHBB 11108</strain>
    </source>
</reference>
<dbReference type="GO" id="GO:0008408">
    <property type="term" value="F:3'-5' exonuclease activity"/>
    <property type="evidence" value="ECO:0007669"/>
    <property type="project" value="InterPro"/>
</dbReference>
<name>A0A0D4C238_9MICC</name>
<dbReference type="SMART" id="SM00382">
    <property type="entry name" value="AAA"/>
    <property type="match status" value="1"/>
</dbReference>
<dbReference type="GO" id="GO:0003887">
    <property type="term" value="F:DNA-directed DNA polymerase activity"/>
    <property type="evidence" value="ECO:0007669"/>
    <property type="project" value="InterPro"/>
</dbReference>
<dbReference type="STRING" id="1618207.UM93_15925"/>
<dbReference type="NCBIfam" id="TIGR00678">
    <property type="entry name" value="holB"/>
    <property type="match status" value="1"/>
</dbReference>
<dbReference type="EMBL" id="CP011005">
    <property type="protein sequence ID" value="AJT42594.1"/>
    <property type="molecule type" value="Genomic_DNA"/>
</dbReference>
<dbReference type="NCBIfam" id="NF005926">
    <property type="entry name" value="PRK07940.1"/>
    <property type="match status" value="1"/>
</dbReference>
<dbReference type="OrthoDB" id="9809531at2"/>
<dbReference type="PANTHER" id="PTHR11669">
    <property type="entry name" value="REPLICATION FACTOR C / DNA POLYMERASE III GAMMA-TAU SUBUNIT"/>
    <property type="match status" value="1"/>
</dbReference>
<evidence type="ECO:0000313" key="3">
    <source>
        <dbReference type="Proteomes" id="UP000061839"/>
    </source>
</evidence>
<dbReference type="InterPro" id="IPR003593">
    <property type="entry name" value="AAA+_ATPase"/>
</dbReference>
<evidence type="ECO:0000259" key="1">
    <source>
        <dbReference type="SMART" id="SM00382"/>
    </source>
</evidence>
<protein>
    <submittedName>
        <fullName evidence="2">DNA polymerase III subunit delta</fullName>
    </submittedName>
</protein>
<feature type="domain" description="AAA+ ATPase" evidence="1">
    <location>
        <begin position="26"/>
        <end position="169"/>
    </location>
</feature>
<dbReference type="SUPFAM" id="SSF52540">
    <property type="entry name" value="P-loop containing nucleoside triphosphate hydrolases"/>
    <property type="match status" value="1"/>
</dbReference>
<dbReference type="AlphaFoldDB" id="A0A0D4C238"/>
<dbReference type="InterPro" id="IPR004622">
    <property type="entry name" value="DNA_pol_HolB"/>
</dbReference>
<dbReference type="Pfam" id="PF13177">
    <property type="entry name" value="DNA_pol3_delta2"/>
    <property type="match status" value="1"/>
</dbReference>
<accession>A0A0D4C238</accession>
<proteinExistence type="predicted"/>
<dbReference type="Proteomes" id="UP000061839">
    <property type="component" value="Chromosome"/>
</dbReference>
<organism evidence="2 3">
    <name type="scientific">Psychromicrobium lacuslunae</name>
    <dbReference type="NCBI Taxonomy" id="1618207"/>
    <lineage>
        <taxon>Bacteria</taxon>
        <taxon>Bacillati</taxon>
        <taxon>Actinomycetota</taxon>
        <taxon>Actinomycetes</taxon>
        <taxon>Micrococcales</taxon>
        <taxon>Micrococcaceae</taxon>
        <taxon>Psychromicrobium</taxon>
    </lineage>
</organism>
<dbReference type="PANTHER" id="PTHR11669:SF8">
    <property type="entry name" value="DNA POLYMERASE III SUBUNIT DELTA"/>
    <property type="match status" value="1"/>
</dbReference>
<dbReference type="InterPro" id="IPR027417">
    <property type="entry name" value="P-loop_NTPase"/>
</dbReference>
<dbReference type="HOGENOM" id="CLU_006229_4_1_11"/>
<dbReference type="KEGG" id="ari:UM93_15925"/>
<dbReference type="InterPro" id="IPR050238">
    <property type="entry name" value="DNA_Rep/Repair_Clamp_Loader"/>
</dbReference>